<evidence type="ECO:0000313" key="3">
    <source>
        <dbReference type="Proteomes" id="UP000640274"/>
    </source>
</evidence>
<sequence length="71" mass="8187">MAKQKEQEDKQPTADQSVAMPAPQYAVRQYLQSETYKADRDILVALLDEQQLYTPAEVQDVIDRFKTQEAI</sequence>
<dbReference type="Proteomes" id="UP000640274">
    <property type="component" value="Unassembled WGS sequence"/>
</dbReference>
<proteinExistence type="predicted"/>
<dbReference type="EMBL" id="JAELUP010000014">
    <property type="protein sequence ID" value="MBJ6360872.1"/>
    <property type="molecule type" value="Genomic_DNA"/>
</dbReference>
<keyword evidence="3" id="KW-1185">Reference proteome</keyword>
<dbReference type="AlphaFoldDB" id="A0A934IX21"/>
<organism evidence="2 3">
    <name type="scientific">Paenibacillus roseus</name>
    <dbReference type="NCBI Taxonomy" id="2798579"/>
    <lineage>
        <taxon>Bacteria</taxon>
        <taxon>Bacillati</taxon>
        <taxon>Bacillota</taxon>
        <taxon>Bacilli</taxon>
        <taxon>Bacillales</taxon>
        <taxon>Paenibacillaceae</taxon>
        <taxon>Paenibacillus</taxon>
    </lineage>
</organism>
<dbReference type="RefSeq" id="WP_199018428.1">
    <property type="nucleotide sequence ID" value="NZ_JAELUP010000014.1"/>
</dbReference>
<reference evidence="2" key="1">
    <citation type="submission" date="2020-12" db="EMBL/GenBank/DDBJ databases">
        <authorList>
            <person name="Huq M.A."/>
        </authorList>
    </citation>
    <scope>NUCLEOTIDE SEQUENCE</scope>
    <source>
        <strain evidence="2">MAHUQ-46</strain>
    </source>
</reference>
<evidence type="ECO:0000313" key="2">
    <source>
        <dbReference type="EMBL" id="MBJ6360872.1"/>
    </source>
</evidence>
<feature type="region of interest" description="Disordered" evidence="1">
    <location>
        <begin position="1"/>
        <end position="22"/>
    </location>
</feature>
<protein>
    <submittedName>
        <fullName evidence="2">Uncharacterized protein</fullName>
    </submittedName>
</protein>
<accession>A0A934IX21</accession>
<feature type="compositionally biased region" description="Basic and acidic residues" evidence="1">
    <location>
        <begin position="1"/>
        <end position="12"/>
    </location>
</feature>
<comment type="caution">
    <text evidence="2">The sequence shown here is derived from an EMBL/GenBank/DDBJ whole genome shotgun (WGS) entry which is preliminary data.</text>
</comment>
<gene>
    <name evidence="2" type="ORF">JFN88_06015</name>
</gene>
<name>A0A934IX21_9BACL</name>
<evidence type="ECO:0000256" key="1">
    <source>
        <dbReference type="SAM" id="MobiDB-lite"/>
    </source>
</evidence>